<dbReference type="InterPro" id="IPR050623">
    <property type="entry name" value="Glucan_succinyl_AcylTrfase"/>
</dbReference>
<dbReference type="EMBL" id="FUZA01000005">
    <property type="protein sequence ID" value="SKC05020.1"/>
    <property type="molecule type" value="Genomic_DNA"/>
</dbReference>
<gene>
    <name evidence="3" type="ORF">SAMN05660293_03814</name>
</gene>
<keyword evidence="1" id="KW-1133">Transmembrane helix</keyword>
<feature type="transmembrane region" description="Helical" evidence="1">
    <location>
        <begin position="177"/>
        <end position="197"/>
    </location>
</feature>
<keyword evidence="4" id="KW-1185">Reference proteome</keyword>
<keyword evidence="1" id="KW-0472">Membrane</keyword>
<dbReference type="PANTHER" id="PTHR36927:SF4">
    <property type="entry name" value="BLR5718 PROTEIN"/>
    <property type="match status" value="1"/>
</dbReference>
<feature type="domain" description="Acyltransferase 3" evidence="2">
    <location>
        <begin position="51"/>
        <end position="403"/>
    </location>
</feature>
<dbReference type="Pfam" id="PF01757">
    <property type="entry name" value="Acyl_transf_3"/>
    <property type="match status" value="1"/>
</dbReference>
<feature type="transmembrane region" description="Helical" evidence="1">
    <location>
        <begin position="319"/>
        <end position="340"/>
    </location>
</feature>
<accession>A0A1T5G976</accession>
<name>A0A1T5G976_9BACT</name>
<feature type="transmembrane region" description="Helical" evidence="1">
    <location>
        <begin position="252"/>
        <end position="272"/>
    </location>
</feature>
<keyword evidence="1" id="KW-0812">Transmembrane</keyword>
<dbReference type="AlphaFoldDB" id="A0A1T5G976"/>
<keyword evidence="3" id="KW-0808">Transferase</keyword>
<evidence type="ECO:0000259" key="2">
    <source>
        <dbReference type="Pfam" id="PF01757"/>
    </source>
</evidence>
<dbReference type="STRING" id="651661.SAMN05660293_03814"/>
<keyword evidence="3" id="KW-0012">Acyltransferase</keyword>
<feature type="transmembrane region" description="Helical" evidence="1">
    <location>
        <begin position="218"/>
        <end position="240"/>
    </location>
</feature>
<organism evidence="3 4">
    <name type="scientific">Dyadobacter psychrophilus</name>
    <dbReference type="NCBI Taxonomy" id="651661"/>
    <lineage>
        <taxon>Bacteria</taxon>
        <taxon>Pseudomonadati</taxon>
        <taxon>Bacteroidota</taxon>
        <taxon>Cytophagia</taxon>
        <taxon>Cytophagales</taxon>
        <taxon>Spirosomataceae</taxon>
        <taxon>Dyadobacter</taxon>
    </lineage>
</organism>
<dbReference type="InterPro" id="IPR002656">
    <property type="entry name" value="Acyl_transf_3_dom"/>
</dbReference>
<dbReference type="PANTHER" id="PTHR36927">
    <property type="entry name" value="BLR4337 PROTEIN"/>
    <property type="match status" value="1"/>
</dbReference>
<feature type="transmembrane region" description="Helical" evidence="1">
    <location>
        <begin position="55"/>
        <end position="75"/>
    </location>
</feature>
<reference evidence="4" key="1">
    <citation type="submission" date="2017-02" db="EMBL/GenBank/DDBJ databases">
        <authorList>
            <person name="Varghese N."/>
            <person name="Submissions S."/>
        </authorList>
    </citation>
    <scope>NUCLEOTIDE SEQUENCE [LARGE SCALE GENOMIC DNA]</scope>
    <source>
        <strain evidence="4">DSM 22270</strain>
    </source>
</reference>
<dbReference type="GO" id="GO:0016747">
    <property type="term" value="F:acyltransferase activity, transferring groups other than amino-acyl groups"/>
    <property type="evidence" value="ECO:0007669"/>
    <property type="project" value="InterPro"/>
</dbReference>
<protein>
    <submittedName>
        <fullName evidence="3">Acyltransferase family protein</fullName>
    </submittedName>
</protein>
<evidence type="ECO:0000256" key="1">
    <source>
        <dbReference type="SAM" id="Phobius"/>
    </source>
</evidence>
<feature type="transmembrane region" description="Helical" evidence="1">
    <location>
        <begin position="87"/>
        <end position="117"/>
    </location>
</feature>
<sequence>MRRSISFPLIPGPDIFRKLFVSWNFSHNHEKMSFSTPPAALIPDHPGSKIVYIDYLKVLLTALVVAHHAFVTYGAPGGWYYSEKTSITSAIMAMTMFVAVNQSYFMGFFFFLSALFIPASYKKKGAAVFIKDRFFRLGIPLLFYSFILAPVMNYLVYYYEGEHHITFMQFLSGYDGWISVGVLWFVVALLLFSLVYAGWKGIAKSAPDIWPMPAVKNILRLGAALAVVSFIVRLGFPVGWVLDPVGFQLGHFPQYIAVFMVGIAAAESKWLDQLNPDQYKPIKTIALCMIFIGFPIVYAIKIIFDNPLEWFSGGLHGEAAFYAFWEQITGVCIMVALLAYSKEHLNAPNAFLSKMSRCAFAVYILHPLVLIVLALLLRTWPVDPALKLVLVTPLGIVFSFLIGHIAIKIPGVNKVI</sequence>
<feature type="transmembrane region" description="Helical" evidence="1">
    <location>
        <begin position="360"/>
        <end position="380"/>
    </location>
</feature>
<dbReference type="Proteomes" id="UP000190897">
    <property type="component" value="Unassembled WGS sequence"/>
</dbReference>
<proteinExistence type="predicted"/>
<feature type="transmembrane region" description="Helical" evidence="1">
    <location>
        <begin position="386"/>
        <end position="407"/>
    </location>
</feature>
<feature type="transmembrane region" description="Helical" evidence="1">
    <location>
        <begin position="137"/>
        <end position="157"/>
    </location>
</feature>
<evidence type="ECO:0000313" key="3">
    <source>
        <dbReference type="EMBL" id="SKC05020.1"/>
    </source>
</evidence>
<feature type="transmembrane region" description="Helical" evidence="1">
    <location>
        <begin position="284"/>
        <end position="304"/>
    </location>
</feature>
<evidence type="ECO:0000313" key="4">
    <source>
        <dbReference type="Proteomes" id="UP000190897"/>
    </source>
</evidence>